<dbReference type="Gene3D" id="1.10.10.10">
    <property type="entry name" value="Winged helix-like DNA-binding domain superfamily/Winged helix DNA-binding domain"/>
    <property type="match status" value="1"/>
</dbReference>
<protein>
    <submittedName>
        <fullName evidence="6">LysR substrate-binding domain-containing protein</fullName>
    </submittedName>
</protein>
<dbReference type="SUPFAM" id="SSF46785">
    <property type="entry name" value="Winged helix' DNA-binding domain"/>
    <property type="match status" value="1"/>
</dbReference>
<evidence type="ECO:0000256" key="3">
    <source>
        <dbReference type="ARBA" id="ARBA00023125"/>
    </source>
</evidence>
<dbReference type="InterPro" id="IPR005119">
    <property type="entry name" value="LysR_subst-bd"/>
</dbReference>
<gene>
    <name evidence="6" type="ORF">QEN58_13085</name>
</gene>
<sequence>MLEKETKAMRRLPPLKAIAAFEAAARHESVTKAAIELNVSHSAISQQIKILEHHFNQKLFQKKGNGIELTPKARNFLKDVTESLDIIAVASQNLTSSNVLNRISVNSTPTFSVQWLVPRIADFQRAFPNVEVKTEVSTTDVLSKAYEQSDLIIRRYPMKKSGMECVRILDDVSVAVAAPRLFEGERLESPSDLLRFKLLHTKSRISAWPNWFRKAGIVTNQTLAGQVFDHIFLGLASARSGAGICLCPRVFVEDEISDGRLINVFAENVIIGSGFYALYDKKSRGVNNIERLIRWLMGENIADVPISQDIEWELYS</sequence>
<dbReference type="InterPro" id="IPR000847">
    <property type="entry name" value="LysR_HTH_N"/>
</dbReference>
<dbReference type="PROSITE" id="PS50931">
    <property type="entry name" value="HTH_LYSR"/>
    <property type="match status" value="1"/>
</dbReference>
<dbReference type="RefSeq" id="WP_280104075.1">
    <property type="nucleotide sequence ID" value="NZ_CP122961.1"/>
</dbReference>
<dbReference type="Gene3D" id="3.40.190.10">
    <property type="entry name" value="Periplasmic binding protein-like II"/>
    <property type="match status" value="2"/>
</dbReference>
<dbReference type="PRINTS" id="PR00039">
    <property type="entry name" value="HTHLYSR"/>
</dbReference>
<evidence type="ECO:0000256" key="4">
    <source>
        <dbReference type="ARBA" id="ARBA00023163"/>
    </source>
</evidence>
<dbReference type="PANTHER" id="PTHR30537">
    <property type="entry name" value="HTH-TYPE TRANSCRIPTIONAL REGULATOR"/>
    <property type="match status" value="1"/>
</dbReference>
<dbReference type="Proteomes" id="UP001179830">
    <property type="component" value="Chromosome"/>
</dbReference>
<dbReference type="InterPro" id="IPR036388">
    <property type="entry name" value="WH-like_DNA-bd_sf"/>
</dbReference>
<dbReference type="EMBL" id="CP122961">
    <property type="protein sequence ID" value="WGI24268.1"/>
    <property type="molecule type" value="Genomic_DNA"/>
</dbReference>
<dbReference type="Pfam" id="PF00126">
    <property type="entry name" value="HTH_1"/>
    <property type="match status" value="1"/>
</dbReference>
<accession>A0ABY8LIJ0</accession>
<organism evidence="6 7">
    <name type="scientific">Halomonas alkaliantarctica</name>
    <dbReference type="NCBI Taxonomy" id="232346"/>
    <lineage>
        <taxon>Bacteria</taxon>
        <taxon>Pseudomonadati</taxon>
        <taxon>Pseudomonadota</taxon>
        <taxon>Gammaproteobacteria</taxon>
        <taxon>Oceanospirillales</taxon>
        <taxon>Halomonadaceae</taxon>
        <taxon>Halomonas</taxon>
    </lineage>
</organism>
<dbReference type="PANTHER" id="PTHR30537:SF26">
    <property type="entry name" value="GLYCINE CLEAVAGE SYSTEM TRANSCRIPTIONAL ACTIVATOR"/>
    <property type="match status" value="1"/>
</dbReference>
<reference evidence="6" key="1">
    <citation type="submission" date="2023-04" db="EMBL/GenBank/DDBJ databases">
        <title>Complete genome sequence of Halomonas alkaliantarctica MSP3 isolated from marine sediment, Jeju Island.</title>
        <authorList>
            <person name="Park S.-J."/>
        </authorList>
    </citation>
    <scope>NUCLEOTIDE SEQUENCE</scope>
    <source>
        <strain evidence="6">MSP3</strain>
    </source>
</reference>
<evidence type="ECO:0000256" key="2">
    <source>
        <dbReference type="ARBA" id="ARBA00023015"/>
    </source>
</evidence>
<keyword evidence="7" id="KW-1185">Reference proteome</keyword>
<keyword evidence="3" id="KW-0238">DNA-binding</keyword>
<dbReference type="InterPro" id="IPR058163">
    <property type="entry name" value="LysR-type_TF_proteobact-type"/>
</dbReference>
<dbReference type="SUPFAM" id="SSF53850">
    <property type="entry name" value="Periplasmic binding protein-like II"/>
    <property type="match status" value="1"/>
</dbReference>
<dbReference type="CDD" id="cd08432">
    <property type="entry name" value="PBP2_GcdR_TrpI_HvrB_AmpR_like"/>
    <property type="match status" value="1"/>
</dbReference>
<dbReference type="Pfam" id="PF03466">
    <property type="entry name" value="LysR_substrate"/>
    <property type="match status" value="1"/>
</dbReference>
<evidence type="ECO:0000313" key="7">
    <source>
        <dbReference type="Proteomes" id="UP001179830"/>
    </source>
</evidence>
<evidence type="ECO:0000259" key="5">
    <source>
        <dbReference type="PROSITE" id="PS50931"/>
    </source>
</evidence>
<proteinExistence type="inferred from homology"/>
<name>A0ABY8LIJ0_9GAMM</name>
<dbReference type="InterPro" id="IPR036390">
    <property type="entry name" value="WH_DNA-bd_sf"/>
</dbReference>
<evidence type="ECO:0000256" key="1">
    <source>
        <dbReference type="ARBA" id="ARBA00009437"/>
    </source>
</evidence>
<evidence type="ECO:0000313" key="6">
    <source>
        <dbReference type="EMBL" id="WGI24268.1"/>
    </source>
</evidence>
<comment type="similarity">
    <text evidence="1">Belongs to the LysR transcriptional regulatory family.</text>
</comment>
<keyword evidence="4" id="KW-0804">Transcription</keyword>
<keyword evidence="2" id="KW-0805">Transcription regulation</keyword>
<feature type="domain" description="HTH lysR-type" evidence="5">
    <location>
        <begin position="13"/>
        <end position="70"/>
    </location>
</feature>